<dbReference type="VEuPathDB" id="FungiDB:PC110_g23510"/>
<dbReference type="SUPFAM" id="SSF46689">
    <property type="entry name" value="Homeodomain-like"/>
    <property type="match status" value="1"/>
</dbReference>
<dbReference type="GO" id="GO:0003677">
    <property type="term" value="F:DNA binding"/>
    <property type="evidence" value="ECO:0007669"/>
    <property type="project" value="InterPro"/>
</dbReference>
<proteinExistence type="predicted"/>
<organism evidence="3 4">
    <name type="scientific">Phytophthora cactorum</name>
    <dbReference type="NCBI Taxonomy" id="29920"/>
    <lineage>
        <taxon>Eukaryota</taxon>
        <taxon>Sar</taxon>
        <taxon>Stramenopiles</taxon>
        <taxon>Oomycota</taxon>
        <taxon>Peronosporomycetes</taxon>
        <taxon>Peronosporales</taxon>
        <taxon>Peronosporaceae</taxon>
        <taxon>Phytophthora</taxon>
    </lineage>
</organism>
<dbReference type="Gene3D" id="3.30.420.10">
    <property type="entry name" value="Ribonuclease H-like superfamily/Ribonuclease H"/>
    <property type="match status" value="1"/>
</dbReference>
<dbReference type="PANTHER" id="PTHR46068:SF1">
    <property type="entry name" value="TRANSPOSASE IS30-LIKE HTH DOMAIN-CONTAINING PROTEIN"/>
    <property type="match status" value="1"/>
</dbReference>
<dbReference type="EMBL" id="RCMK01000221">
    <property type="protein sequence ID" value="KAG2942971.1"/>
    <property type="molecule type" value="Genomic_DNA"/>
</dbReference>
<feature type="region of interest" description="Disordered" evidence="1">
    <location>
        <begin position="1"/>
        <end position="35"/>
    </location>
</feature>
<reference evidence="3" key="1">
    <citation type="submission" date="2018-10" db="EMBL/GenBank/DDBJ databases">
        <title>Effector identification in a new, highly contiguous assembly of the strawberry crown rot pathogen Phytophthora cactorum.</title>
        <authorList>
            <person name="Armitage A.D."/>
            <person name="Nellist C.F."/>
            <person name="Bates H."/>
            <person name="Vickerstaff R.J."/>
            <person name="Harrison R.J."/>
        </authorList>
    </citation>
    <scope>NUCLEOTIDE SEQUENCE</scope>
    <source>
        <strain evidence="3">4040</strain>
    </source>
</reference>
<feature type="domain" description="Transposase Tc1-like" evidence="2">
    <location>
        <begin position="37"/>
        <end position="106"/>
    </location>
</feature>
<dbReference type="GO" id="GO:0015074">
    <property type="term" value="P:DNA integration"/>
    <property type="evidence" value="ECO:0007669"/>
    <property type="project" value="InterPro"/>
</dbReference>
<dbReference type="InterPro" id="IPR036397">
    <property type="entry name" value="RNaseH_sf"/>
</dbReference>
<dbReference type="PANTHER" id="PTHR46068">
    <property type="entry name" value="PROTEIN CBG27172"/>
    <property type="match status" value="1"/>
</dbReference>
<dbReference type="InterPro" id="IPR002492">
    <property type="entry name" value="Transposase_Tc1-like"/>
</dbReference>
<evidence type="ECO:0000259" key="2">
    <source>
        <dbReference type="Pfam" id="PF01498"/>
    </source>
</evidence>
<dbReference type="Pfam" id="PF01498">
    <property type="entry name" value="HTH_Tnp_Tc3_2"/>
    <property type="match status" value="1"/>
</dbReference>
<comment type="caution">
    <text evidence="3">The sequence shown here is derived from an EMBL/GenBank/DDBJ whole genome shotgun (WGS) entry which is preliminary data.</text>
</comment>
<evidence type="ECO:0000256" key="1">
    <source>
        <dbReference type="SAM" id="MobiDB-lite"/>
    </source>
</evidence>
<protein>
    <recommendedName>
        <fullName evidence="2">Transposase Tc1-like domain-containing protein</fullName>
    </recommendedName>
</protein>
<sequence length="140" mass="16113">MHVSSVKTIVANAKRNGHTYSKLRSGRPRKTSVREDHQIVREAEKNRRLSAEKLAIMVKEDHGVTISKQTVRNRIKAEGFNGRAARKKPHLTKKVKARLEYANTMLKYKEKDWKKVIFSDESSVWLTGAAGRVYVWRKPG</sequence>
<accession>A0A8T1DTV5</accession>
<evidence type="ECO:0000313" key="4">
    <source>
        <dbReference type="Proteomes" id="UP000736787"/>
    </source>
</evidence>
<dbReference type="AlphaFoldDB" id="A0A8T1DTV5"/>
<dbReference type="Proteomes" id="UP000736787">
    <property type="component" value="Unassembled WGS sequence"/>
</dbReference>
<dbReference type="GO" id="GO:0006313">
    <property type="term" value="P:DNA transposition"/>
    <property type="evidence" value="ECO:0007669"/>
    <property type="project" value="InterPro"/>
</dbReference>
<gene>
    <name evidence="3" type="ORF">PC117_g9570</name>
</gene>
<dbReference type="InterPro" id="IPR009057">
    <property type="entry name" value="Homeodomain-like_sf"/>
</dbReference>
<evidence type="ECO:0000313" key="3">
    <source>
        <dbReference type="EMBL" id="KAG2942971.1"/>
    </source>
</evidence>
<name>A0A8T1DTV5_9STRA</name>